<geneLocation type="plasmid" evidence="2">
    <name>unnamed1</name>
</geneLocation>
<dbReference type="Pfam" id="PF26526">
    <property type="entry name" value="DUF8175"/>
    <property type="match status" value="1"/>
</dbReference>
<gene>
    <name evidence="2" type="ORF">B5808_19975</name>
</gene>
<sequence length="250" mass="26207">MTDTRRHPHRRTILLIVAAVALVALGGVVTWTVTTRPGGGDAIPVTPAPSATDDSWAESVCGLEGFEESGELTTAPTVSWESVEGGQMPASDTAGPAKISDAGVRTCFAHTLEGAVLAAAWAEFPYGQSWAAERGYCEEGLAEGAGQDVCRSSHPTADPPAGNWVPTSYGVSVVGVHVESYTATDAVIQVGTTSTVGAYPNSVDTVRLRWVDGDWKRYYNESTGGSLPIYEFDTVKSFDGLGLLPWGPAS</sequence>
<reference evidence="2 3" key="1">
    <citation type="submission" date="2017-04" db="EMBL/GenBank/DDBJ databases">
        <authorList>
            <person name="Afonso C.L."/>
            <person name="Miller P.J."/>
            <person name="Scott M.A."/>
            <person name="Spackman E."/>
            <person name="Goraichik I."/>
            <person name="Dimitrov K.M."/>
            <person name="Suarez D.L."/>
            <person name="Swayne D.E."/>
        </authorList>
    </citation>
    <scope>NUCLEOTIDE SEQUENCE [LARGE SCALE GENOMIC DNA]</scope>
    <source>
        <strain evidence="3">XA(T)</strain>
        <plasmid evidence="3">Plasmid unnamed1</plasmid>
    </source>
</reference>
<name>A0A1X9LRB1_9MICO</name>
<dbReference type="RefSeq" id="WP_085021792.1">
    <property type="nucleotide sequence ID" value="NZ_BMHD01000003.1"/>
</dbReference>
<feature type="domain" description="DUF8175" evidence="1">
    <location>
        <begin position="43"/>
        <end position="224"/>
    </location>
</feature>
<accession>A0A1X9LRB1</accession>
<dbReference type="AlphaFoldDB" id="A0A1X9LRB1"/>
<keyword evidence="3" id="KW-1185">Reference proteome</keyword>
<keyword evidence="2" id="KW-0614">Plasmid</keyword>
<dbReference type="EMBL" id="CP020716">
    <property type="protein sequence ID" value="ARJ07657.1"/>
    <property type="molecule type" value="Genomic_DNA"/>
</dbReference>
<evidence type="ECO:0000313" key="3">
    <source>
        <dbReference type="Proteomes" id="UP000192775"/>
    </source>
</evidence>
<proteinExistence type="predicted"/>
<evidence type="ECO:0000313" key="2">
    <source>
        <dbReference type="EMBL" id="ARJ07657.1"/>
    </source>
</evidence>
<evidence type="ECO:0000259" key="1">
    <source>
        <dbReference type="Pfam" id="PF26526"/>
    </source>
</evidence>
<dbReference type="KEGG" id="cphy:B5808_19975"/>
<organism evidence="2 3">
    <name type="scientific">Cnuibacter physcomitrellae</name>
    <dbReference type="NCBI Taxonomy" id="1619308"/>
    <lineage>
        <taxon>Bacteria</taxon>
        <taxon>Bacillati</taxon>
        <taxon>Actinomycetota</taxon>
        <taxon>Actinomycetes</taxon>
        <taxon>Micrococcales</taxon>
        <taxon>Microbacteriaceae</taxon>
        <taxon>Cnuibacter</taxon>
    </lineage>
</organism>
<protein>
    <recommendedName>
        <fullName evidence="1">DUF8175 domain-containing protein</fullName>
    </recommendedName>
</protein>
<dbReference type="Proteomes" id="UP000192775">
    <property type="component" value="Plasmid unnamed1"/>
</dbReference>
<dbReference type="InterPro" id="IPR058488">
    <property type="entry name" value="DUF8175"/>
</dbReference>